<dbReference type="Proteomes" id="UP000734854">
    <property type="component" value="Unassembled WGS sequence"/>
</dbReference>
<keyword evidence="6" id="KW-0804">Transcription</keyword>
<dbReference type="PANTHER" id="PTHR47998:SF91">
    <property type="entry name" value="MYB-RELATED PROTEIN 308-LIKE"/>
    <property type="match status" value="1"/>
</dbReference>
<accession>A0A8J5M696</accession>
<organism evidence="10 11">
    <name type="scientific">Zingiber officinale</name>
    <name type="common">Ginger</name>
    <name type="synonym">Amomum zingiber</name>
    <dbReference type="NCBI Taxonomy" id="94328"/>
    <lineage>
        <taxon>Eukaryota</taxon>
        <taxon>Viridiplantae</taxon>
        <taxon>Streptophyta</taxon>
        <taxon>Embryophyta</taxon>
        <taxon>Tracheophyta</taxon>
        <taxon>Spermatophyta</taxon>
        <taxon>Magnoliopsida</taxon>
        <taxon>Liliopsida</taxon>
        <taxon>Zingiberales</taxon>
        <taxon>Zingiberaceae</taxon>
        <taxon>Zingiber</taxon>
    </lineage>
</organism>
<keyword evidence="4" id="KW-0238">DNA-binding</keyword>
<dbReference type="PANTHER" id="PTHR47998">
    <property type="entry name" value="TRANSCRIPTION FACTOR MYB51-LIKE ISOFORM X1"/>
    <property type="match status" value="1"/>
</dbReference>
<protein>
    <submittedName>
        <fullName evidence="10">Uncharacterized protein</fullName>
    </submittedName>
</protein>
<evidence type="ECO:0000259" key="9">
    <source>
        <dbReference type="PROSITE" id="PS51294"/>
    </source>
</evidence>
<evidence type="ECO:0000256" key="1">
    <source>
        <dbReference type="ARBA" id="ARBA00004123"/>
    </source>
</evidence>
<evidence type="ECO:0000313" key="10">
    <source>
        <dbReference type="EMBL" id="KAG6534133.1"/>
    </source>
</evidence>
<keyword evidence="11" id="KW-1185">Reference proteome</keyword>
<evidence type="ECO:0000313" key="11">
    <source>
        <dbReference type="Proteomes" id="UP000734854"/>
    </source>
</evidence>
<keyword evidence="3" id="KW-0805">Transcription regulation</keyword>
<dbReference type="PROSITE" id="PS51294">
    <property type="entry name" value="HTH_MYB"/>
    <property type="match status" value="2"/>
</dbReference>
<name>A0A8J5M696_ZINOF</name>
<dbReference type="FunFam" id="1.10.10.60:FF:000218">
    <property type="entry name" value="Myb transcription factor"/>
    <property type="match status" value="1"/>
</dbReference>
<evidence type="ECO:0000256" key="3">
    <source>
        <dbReference type="ARBA" id="ARBA00023015"/>
    </source>
</evidence>
<dbReference type="InterPro" id="IPR017930">
    <property type="entry name" value="Myb_dom"/>
</dbReference>
<feature type="domain" description="HTH myb-type" evidence="9">
    <location>
        <begin position="97"/>
        <end position="151"/>
    </location>
</feature>
<keyword evidence="7" id="KW-0539">Nucleus</keyword>
<dbReference type="InterPro" id="IPR009057">
    <property type="entry name" value="Homeodomain-like_sf"/>
</dbReference>
<comment type="subcellular location">
    <subcellularLocation>
        <location evidence="1">Nucleus</location>
    </subcellularLocation>
</comment>
<dbReference type="CDD" id="cd00167">
    <property type="entry name" value="SANT"/>
    <property type="match status" value="2"/>
</dbReference>
<feature type="domain" description="Myb-like" evidence="8">
    <location>
        <begin position="44"/>
        <end position="96"/>
    </location>
</feature>
<evidence type="ECO:0000256" key="2">
    <source>
        <dbReference type="ARBA" id="ARBA00022737"/>
    </source>
</evidence>
<evidence type="ECO:0000256" key="7">
    <source>
        <dbReference type="ARBA" id="ARBA00023242"/>
    </source>
</evidence>
<gene>
    <name evidence="10" type="ORF">ZIOFF_008017</name>
</gene>
<sequence>MKTRSEKQSTSKTLAVVFISVSVCTRIDQRSFQSPSNMCTKNPKQGFNKVSWSATEDSILAEHVRIHGEGRWGRVPKRTGLNRCPRSCRLRWLNYLRPDIKRGNISIEEEDLIIRLHNLLGNRWSLIAGRLPGRTDNEIKNYWNTVLKKKKLKVPSVESVHSNGEGDQKCKSKKEIGSPQFESPTLFNESSACKEHDNRTSKREYKEAWLNAGKIPDASFFPLEDSYTFDQLMGSDIEQIGSSCVLDIDDLEKDQRIWGSAYSPMSFDDSWGISDNWLGWLGENSMESYILPL</sequence>
<dbReference type="Pfam" id="PF00249">
    <property type="entry name" value="Myb_DNA-binding"/>
    <property type="match status" value="2"/>
</dbReference>
<dbReference type="PROSITE" id="PS50090">
    <property type="entry name" value="MYB_LIKE"/>
    <property type="match status" value="2"/>
</dbReference>
<dbReference type="SMART" id="SM00717">
    <property type="entry name" value="SANT"/>
    <property type="match status" value="2"/>
</dbReference>
<dbReference type="Gene3D" id="1.10.10.60">
    <property type="entry name" value="Homeodomain-like"/>
    <property type="match status" value="2"/>
</dbReference>
<keyword evidence="2" id="KW-0677">Repeat</keyword>
<dbReference type="SUPFAM" id="SSF46689">
    <property type="entry name" value="Homeodomain-like"/>
    <property type="match status" value="1"/>
</dbReference>
<evidence type="ECO:0000256" key="4">
    <source>
        <dbReference type="ARBA" id="ARBA00023125"/>
    </source>
</evidence>
<dbReference type="GO" id="GO:0000976">
    <property type="term" value="F:transcription cis-regulatory region binding"/>
    <property type="evidence" value="ECO:0007669"/>
    <property type="project" value="TreeGrafter"/>
</dbReference>
<reference evidence="10 11" key="1">
    <citation type="submission" date="2020-08" db="EMBL/GenBank/DDBJ databases">
        <title>Plant Genome Project.</title>
        <authorList>
            <person name="Zhang R.-G."/>
        </authorList>
    </citation>
    <scope>NUCLEOTIDE SEQUENCE [LARGE SCALE GENOMIC DNA]</scope>
    <source>
        <tissue evidence="10">Rhizome</tissue>
    </source>
</reference>
<dbReference type="InterPro" id="IPR001005">
    <property type="entry name" value="SANT/Myb"/>
</dbReference>
<dbReference type="AlphaFoldDB" id="A0A8J5M696"/>
<feature type="domain" description="Myb-like" evidence="8">
    <location>
        <begin position="97"/>
        <end position="147"/>
    </location>
</feature>
<dbReference type="InterPro" id="IPR015495">
    <property type="entry name" value="Myb_TF_plants"/>
</dbReference>
<comment type="caution">
    <text evidence="10">The sequence shown here is derived from an EMBL/GenBank/DDBJ whole genome shotgun (WGS) entry which is preliminary data.</text>
</comment>
<evidence type="ECO:0000256" key="5">
    <source>
        <dbReference type="ARBA" id="ARBA00023159"/>
    </source>
</evidence>
<keyword evidence="5" id="KW-0010">Activator</keyword>
<dbReference type="GO" id="GO:0006355">
    <property type="term" value="P:regulation of DNA-templated transcription"/>
    <property type="evidence" value="ECO:0007669"/>
    <property type="project" value="TreeGrafter"/>
</dbReference>
<feature type="domain" description="HTH myb-type" evidence="9">
    <location>
        <begin position="44"/>
        <end position="96"/>
    </location>
</feature>
<proteinExistence type="predicted"/>
<evidence type="ECO:0000259" key="8">
    <source>
        <dbReference type="PROSITE" id="PS50090"/>
    </source>
</evidence>
<dbReference type="GO" id="GO:0030154">
    <property type="term" value="P:cell differentiation"/>
    <property type="evidence" value="ECO:0007669"/>
    <property type="project" value="TreeGrafter"/>
</dbReference>
<dbReference type="EMBL" id="JACMSC010000002">
    <property type="protein sequence ID" value="KAG6534133.1"/>
    <property type="molecule type" value="Genomic_DNA"/>
</dbReference>
<evidence type="ECO:0000256" key="6">
    <source>
        <dbReference type="ARBA" id="ARBA00023163"/>
    </source>
</evidence>
<dbReference type="GO" id="GO:0005634">
    <property type="term" value="C:nucleus"/>
    <property type="evidence" value="ECO:0007669"/>
    <property type="project" value="UniProtKB-SubCell"/>
</dbReference>